<dbReference type="RefSeq" id="WP_128212995.1">
    <property type="nucleotide sequence ID" value="NZ_CP025746.1"/>
</dbReference>
<accession>A0A3R5V801</accession>
<organism evidence="2 3">
    <name type="scientific">Clostridium manihotivorum</name>
    <dbReference type="NCBI Taxonomy" id="2320868"/>
    <lineage>
        <taxon>Bacteria</taxon>
        <taxon>Bacillati</taxon>
        <taxon>Bacillota</taxon>
        <taxon>Clostridia</taxon>
        <taxon>Eubacteriales</taxon>
        <taxon>Clostridiaceae</taxon>
        <taxon>Clostridium</taxon>
    </lineage>
</organism>
<proteinExistence type="predicted"/>
<dbReference type="OrthoDB" id="1645442at2"/>
<gene>
    <name evidence="2" type="ORF">C1I91_11450</name>
</gene>
<evidence type="ECO:0000313" key="2">
    <source>
        <dbReference type="EMBL" id="QAA32205.1"/>
    </source>
</evidence>
<protein>
    <submittedName>
        <fullName evidence="2">Glyoxalase</fullName>
    </submittedName>
</protein>
<dbReference type="PANTHER" id="PTHR35908">
    <property type="entry name" value="HYPOTHETICAL FUSION PROTEIN"/>
    <property type="match status" value="1"/>
</dbReference>
<dbReference type="AlphaFoldDB" id="A0A3R5V801"/>
<sequence length="141" mass="16084">MDDELKIKMYSLTVDCKEPHELAKFYGALLKWEVMSMGEEWACVYAPGTNQGTYPSILFQQNHEYEPPVWPDKPEAQQQMAHLDFAVNDLEKAVQYAIQCGATMASEQFSDDWTVMLDPSGHPFCLCQMKAVMESPHFALL</sequence>
<reference evidence="2 3" key="1">
    <citation type="submission" date="2018-01" db="EMBL/GenBank/DDBJ databases">
        <title>Genome Sequencing and Assembly of Anaerobacter polyendosporus strain CT4.</title>
        <authorList>
            <person name="Tachaapaikoon C."/>
            <person name="Sutheeworapong S."/>
            <person name="Jenjaroenpun P."/>
            <person name="Wongsurawat T."/>
            <person name="Nookeaw I."/>
            <person name="Cheawchanlertfa P."/>
            <person name="Kosugi A."/>
            <person name="Cheevadhanarak S."/>
            <person name="Ratanakhanokchai K."/>
        </authorList>
    </citation>
    <scope>NUCLEOTIDE SEQUENCE [LARGE SCALE GENOMIC DNA]</scope>
    <source>
        <strain evidence="2 3">CT4</strain>
    </source>
</reference>
<evidence type="ECO:0000259" key="1">
    <source>
        <dbReference type="Pfam" id="PF18029"/>
    </source>
</evidence>
<dbReference type="InterPro" id="IPR041581">
    <property type="entry name" value="Glyoxalase_6"/>
</dbReference>
<dbReference type="Pfam" id="PF18029">
    <property type="entry name" value="Glyoxalase_6"/>
    <property type="match status" value="1"/>
</dbReference>
<keyword evidence="3" id="KW-1185">Reference proteome</keyword>
<feature type="domain" description="Glyoxalase-like" evidence="1">
    <location>
        <begin position="12"/>
        <end position="127"/>
    </location>
</feature>
<name>A0A3R5V801_9CLOT</name>
<dbReference type="Proteomes" id="UP000286268">
    <property type="component" value="Chromosome"/>
</dbReference>
<dbReference type="InterPro" id="IPR029068">
    <property type="entry name" value="Glyas_Bleomycin-R_OHBP_Dase"/>
</dbReference>
<evidence type="ECO:0000313" key="3">
    <source>
        <dbReference type="Proteomes" id="UP000286268"/>
    </source>
</evidence>
<dbReference type="Gene3D" id="3.10.180.10">
    <property type="entry name" value="2,3-Dihydroxybiphenyl 1,2-Dioxygenase, domain 1"/>
    <property type="match status" value="1"/>
</dbReference>
<dbReference type="SUPFAM" id="SSF54593">
    <property type="entry name" value="Glyoxalase/Bleomycin resistance protein/Dihydroxybiphenyl dioxygenase"/>
    <property type="match status" value="1"/>
</dbReference>
<dbReference type="PANTHER" id="PTHR35908:SF1">
    <property type="entry name" value="CONSERVED PROTEIN"/>
    <property type="match status" value="1"/>
</dbReference>
<dbReference type="KEGG" id="cmah:C1I91_11450"/>
<dbReference type="EMBL" id="CP025746">
    <property type="protein sequence ID" value="QAA32205.1"/>
    <property type="molecule type" value="Genomic_DNA"/>
</dbReference>